<evidence type="ECO:0000256" key="1">
    <source>
        <dbReference type="SAM" id="MobiDB-lite"/>
    </source>
</evidence>
<sequence>MRTTLTGLPLVLQQFRALLKKNLLLSWRNKRATLLQLLSPLIFIFLIFAIDKAIKAQTSTSSAYKTVTDPPTEPSPPITPCEDKFFIKLPCYDFVWSGDQNPIFQTIVTRIMNNNPGRPIPPSKARHFSSQSSILSGN</sequence>
<dbReference type="EMBL" id="CP144699">
    <property type="protein sequence ID" value="WVZ19865.1"/>
    <property type="molecule type" value="Genomic_DNA"/>
</dbReference>
<evidence type="ECO:0000313" key="4">
    <source>
        <dbReference type="Proteomes" id="UP001374535"/>
    </source>
</evidence>
<proteinExistence type="predicted"/>
<dbReference type="Proteomes" id="UP001374535">
    <property type="component" value="Chromosome 2"/>
</dbReference>
<keyword evidence="2" id="KW-1133">Transmembrane helix</keyword>
<organism evidence="3 4">
    <name type="scientific">Vigna mungo</name>
    <name type="common">Black gram</name>
    <name type="synonym">Phaseolus mungo</name>
    <dbReference type="NCBI Taxonomy" id="3915"/>
    <lineage>
        <taxon>Eukaryota</taxon>
        <taxon>Viridiplantae</taxon>
        <taxon>Streptophyta</taxon>
        <taxon>Embryophyta</taxon>
        <taxon>Tracheophyta</taxon>
        <taxon>Spermatophyta</taxon>
        <taxon>Magnoliopsida</taxon>
        <taxon>eudicotyledons</taxon>
        <taxon>Gunneridae</taxon>
        <taxon>Pentapetalae</taxon>
        <taxon>rosids</taxon>
        <taxon>fabids</taxon>
        <taxon>Fabales</taxon>
        <taxon>Fabaceae</taxon>
        <taxon>Papilionoideae</taxon>
        <taxon>50 kb inversion clade</taxon>
        <taxon>NPAAA clade</taxon>
        <taxon>indigoferoid/millettioid clade</taxon>
        <taxon>Phaseoleae</taxon>
        <taxon>Vigna</taxon>
    </lineage>
</organism>
<evidence type="ECO:0000313" key="3">
    <source>
        <dbReference type="EMBL" id="WVZ19865.1"/>
    </source>
</evidence>
<protein>
    <submittedName>
        <fullName evidence="3">Uncharacterized protein</fullName>
    </submittedName>
</protein>
<accession>A0AAQ3P1E2</accession>
<dbReference type="AlphaFoldDB" id="A0AAQ3P1E2"/>
<evidence type="ECO:0000256" key="2">
    <source>
        <dbReference type="SAM" id="Phobius"/>
    </source>
</evidence>
<keyword evidence="2" id="KW-0812">Transmembrane</keyword>
<keyword evidence="4" id="KW-1185">Reference proteome</keyword>
<feature type="region of interest" description="Disordered" evidence="1">
    <location>
        <begin position="115"/>
        <end position="138"/>
    </location>
</feature>
<feature type="transmembrane region" description="Helical" evidence="2">
    <location>
        <begin position="33"/>
        <end position="50"/>
    </location>
</feature>
<reference evidence="3 4" key="1">
    <citation type="journal article" date="2023" name="Life. Sci Alliance">
        <title>Evolutionary insights into 3D genome organization and epigenetic landscape of Vigna mungo.</title>
        <authorList>
            <person name="Junaid A."/>
            <person name="Singh B."/>
            <person name="Bhatia S."/>
        </authorList>
    </citation>
    <scope>NUCLEOTIDE SEQUENCE [LARGE SCALE GENOMIC DNA]</scope>
    <source>
        <strain evidence="3">Urdbean</strain>
    </source>
</reference>
<keyword evidence="2" id="KW-0472">Membrane</keyword>
<feature type="compositionally biased region" description="Polar residues" evidence="1">
    <location>
        <begin position="128"/>
        <end position="138"/>
    </location>
</feature>
<gene>
    <name evidence="3" type="ORF">V8G54_007187</name>
</gene>
<name>A0AAQ3P1E2_VIGMU</name>